<comment type="subcellular location">
    <subcellularLocation>
        <location evidence="1">Cell membrane</location>
        <topology evidence="1">Multi-pass membrane protein</topology>
    </subcellularLocation>
</comment>
<evidence type="ECO:0000259" key="7">
    <source>
        <dbReference type="PROSITE" id="PS50850"/>
    </source>
</evidence>
<feature type="transmembrane region" description="Helical" evidence="6">
    <location>
        <begin position="231"/>
        <end position="251"/>
    </location>
</feature>
<name>A0A198ACU5_9BACL</name>
<dbReference type="PANTHER" id="PTHR43129">
    <property type="entry name" value="FOSMIDOMYCIN RESISTANCE PROTEIN"/>
    <property type="match status" value="1"/>
</dbReference>
<dbReference type="AlphaFoldDB" id="A0A198ACU5"/>
<dbReference type="Proteomes" id="UP000078454">
    <property type="component" value="Unassembled WGS sequence"/>
</dbReference>
<evidence type="ECO:0000256" key="1">
    <source>
        <dbReference type="ARBA" id="ARBA00004651"/>
    </source>
</evidence>
<dbReference type="Gene3D" id="1.20.1250.20">
    <property type="entry name" value="MFS general substrate transporter like domains"/>
    <property type="match status" value="2"/>
</dbReference>
<keyword evidence="4 6" id="KW-1133">Transmembrane helix</keyword>
<dbReference type="InterPro" id="IPR020846">
    <property type="entry name" value="MFS_dom"/>
</dbReference>
<evidence type="ECO:0000256" key="3">
    <source>
        <dbReference type="ARBA" id="ARBA00022692"/>
    </source>
</evidence>
<dbReference type="STRING" id="1850517.A8708_32080"/>
<dbReference type="PROSITE" id="PS50850">
    <property type="entry name" value="MFS"/>
    <property type="match status" value="1"/>
</dbReference>
<feature type="transmembrane region" description="Helical" evidence="6">
    <location>
        <begin position="357"/>
        <end position="376"/>
    </location>
</feature>
<feature type="transmembrane region" description="Helical" evidence="6">
    <location>
        <begin position="388"/>
        <end position="405"/>
    </location>
</feature>
<dbReference type="CDD" id="cd17478">
    <property type="entry name" value="MFS_FsR"/>
    <property type="match status" value="1"/>
</dbReference>
<organism evidence="8 9">
    <name type="scientific">Paenibacillus oryzisoli</name>
    <dbReference type="NCBI Taxonomy" id="1850517"/>
    <lineage>
        <taxon>Bacteria</taxon>
        <taxon>Bacillati</taxon>
        <taxon>Bacillota</taxon>
        <taxon>Bacilli</taxon>
        <taxon>Bacillales</taxon>
        <taxon>Paenibacillaceae</taxon>
        <taxon>Paenibacillus</taxon>
    </lineage>
</organism>
<evidence type="ECO:0000313" key="9">
    <source>
        <dbReference type="Proteomes" id="UP000078454"/>
    </source>
</evidence>
<reference evidence="8 9" key="1">
    <citation type="submission" date="2016-05" db="EMBL/GenBank/DDBJ databases">
        <title>Paenibacillus sp. 1ZS3-15 nov., isolated from the rhizosphere soil.</title>
        <authorList>
            <person name="Zhang X.X."/>
            <person name="Zhang J."/>
        </authorList>
    </citation>
    <scope>NUCLEOTIDE SEQUENCE [LARGE SCALE GENOMIC DNA]</scope>
    <source>
        <strain evidence="8 9">1ZS3-15</strain>
    </source>
</reference>
<proteinExistence type="predicted"/>
<dbReference type="InterPro" id="IPR011701">
    <property type="entry name" value="MFS"/>
</dbReference>
<keyword evidence="5 6" id="KW-0472">Membrane</keyword>
<evidence type="ECO:0000256" key="5">
    <source>
        <dbReference type="ARBA" id="ARBA00023136"/>
    </source>
</evidence>
<gene>
    <name evidence="8" type="ORF">A8708_32080</name>
</gene>
<feature type="transmembrane region" description="Helical" evidence="6">
    <location>
        <begin position="301"/>
        <end position="319"/>
    </location>
</feature>
<dbReference type="GO" id="GO:0022857">
    <property type="term" value="F:transmembrane transporter activity"/>
    <property type="evidence" value="ECO:0007669"/>
    <property type="project" value="InterPro"/>
</dbReference>
<evidence type="ECO:0000313" key="8">
    <source>
        <dbReference type="EMBL" id="OAS18891.1"/>
    </source>
</evidence>
<dbReference type="SUPFAM" id="SSF103473">
    <property type="entry name" value="MFS general substrate transporter"/>
    <property type="match status" value="1"/>
</dbReference>
<keyword evidence="9" id="KW-1185">Reference proteome</keyword>
<dbReference type="OrthoDB" id="9770492at2"/>
<dbReference type="PANTHER" id="PTHR43129:SF1">
    <property type="entry name" value="FOSMIDOMYCIN RESISTANCE PROTEIN"/>
    <property type="match status" value="1"/>
</dbReference>
<sequence length="419" mass="45238">MASISTPSPNHSSKSMQGTGDIKPTVYRILLAIGLVHLLNDSIQSVIPAIFPILKDEMGLSYAQVGWVQFAINFTASIMQPVVGLYTDRKPSPYMLPIGMTSTLIGMLLLAFAHSYWVVLLSVCFVGLGSAAFHPEGSRVSHMAAGNRKGLAQSIFQVGGNAGQSLAPIMTKWIFIPLGLFGSIWFTGVAAIAIAVQLYIARWYKIVLQDAPVKAKTVVKRVVSPQRRKQVMFAISVLIFLVFVRSWYGAAMSGYFAFFLQDTYGISIDRAQNFIFLFLAAGAVGTFFGGPIADRFGKRNVIFFSMLGSAPFALLLPHVTVGWAYVLLVIIGVILLSSFSVTVVYAQMLFPGKVGTVSGLITGLAFGLGGIGSVVLGNLCDAIGTGRVMELCAFLPLLGILTFLLPTDRKLKEWTEEQA</sequence>
<feature type="transmembrane region" description="Helical" evidence="6">
    <location>
        <begin position="66"/>
        <end position="86"/>
    </location>
</feature>
<dbReference type="EMBL" id="LYPB01000061">
    <property type="protein sequence ID" value="OAS18891.1"/>
    <property type="molecule type" value="Genomic_DNA"/>
</dbReference>
<feature type="transmembrane region" description="Helical" evidence="6">
    <location>
        <begin position="325"/>
        <end position="345"/>
    </location>
</feature>
<dbReference type="Pfam" id="PF07690">
    <property type="entry name" value="MFS_1"/>
    <property type="match status" value="1"/>
</dbReference>
<keyword evidence="3 6" id="KW-0812">Transmembrane</keyword>
<accession>A0A198ACU5</accession>
<dbReference type="GO" id="GO:0005886">
    <property type="term" value="C:plasma membrane"/>
    <property type="evidence" value="ECO:0007669"/>
    <property type="project" value="UniProtKB-SubCell"/>
</dbReference>
<keyword evidence="2" id="KW-0813">Transport</keyword>
<evidence type="ECO:0000256" key="2">
    <source>
        <dbReference type="ARBA" id="ARBA00022448"/>
    </source>
</evidence>
<feature type="domain" description="Major facilitator superfamily (MFS) profile" evidence="7">
    <location>
        <begin position="29"/>
        <end position="411"/>
    </location>
</feature>
<evidence type="ECO:0000256" key="4">
    <source>
        <dbReference type="ARBA" id="ARBA00022989"/>
    </source>
</evidence>
<feature type="transmembrane region" description="Helical" evidence="6">
    <location>
        <begin position="174"/>
        <end position="200"/>
    </location>
</feature>
<feature type="transmembrane region" description="Helical" evidence="6">
    <location>
        <begin position="107"/>
        <end position="133"/>
    </location>
</feature>
<evidence type="ECO:0000256" key="6">
    <source>
        <dbReference type="SAM" id="Phobius"/>
    </source>
</evidence>
<feature type="transmembrane region" description="Helical" evidence="6">
    <location>
        <begin position="271"/>
        <end position="289"/>
    </location>
</feature>
<dbReference type="InterPro" id="IPR036259">
    <property type="entry name" value="MFS_trans_sf"/>
</dbReference>
<protein>
    <submittedName>
        <fullName evidence="8">Fosmidomycin resistance protein</fullName>
    </submittedName>
</protein>
<comment type="caution">
    <text evidence="8">The sequence shown here is derived from an EMBL/GenBank/DDBJ whole genome shotgun (WGS) entry which is preliminary data.</text>
</comment>